<reference evidence="1 2" key="1">
    <citation type="submission" date="2018-12" db="EMBL/GenBank/DDBJ databases">
        <title>Genome sequence and assembly of Colletotrichum trifolii.</title>
        <authorList>
            <person name="Gan P."/>
            <person name="Shirasu K."/>
        </authorList>
    </citation>
    <scope>NUCLEOTIDE SEQUENCE [LARGE SCALE GENOMIC DNA]</scope>
    <source>
        <strain evidence="1 2">543-2</strain>
    </source>
</reference>
<dbReference type="InterPro" id="IPR015943">
    <property type="entry name" value="WD40/YVTN_repeat-like_dom_sf"/>
</dbReference>
<dbReference type="PANTHER" id="PTHR16220:SF0">
    <property type="entry name" value="WD REPEAT-CONTAINING PROTEIN WRAP73"/>
    <property type="match status" value="1"/>
</dbReference>
<dbReference type="GO" id="GO:0005815">
    <property type="term" value="C:microtubule organizing center"/>
    <property type="evidence" value="ECO:0007669"/>
    <property type="project" value="TreeGrafter"/>
</dbReference>
<comment type="caution">
    <text evidence="1">The sequence shown here is derived from an EMBL/GenBank/DDBJ whole genome shotgun (WGS) entry which is preliminary data.</text>
</comment>
<dbReference type="Gene3D" id="2.130.10.10">
    <property type="entry name" value="YVTN repeat-like/Quinoprotein amine dehydrogenase"/>
    <property type="match status" value="2"/>
</dbReference>
<dbReference type="GO" id="GO:1990811">
    <property type="term" value="C:MWP complex"/>
    <property type="evidence" value="ECO:0007669"/>
    <property type="project" value="TreeGrafter"/>
</dbReference>
<evidence type="ECO:0000313" key="2">
    <source>
        <dbReference type="Proteomes" id="UP000295703"/>
    </source>
</evidence>
<gene>
    <name evidence="1" type="primary">WRAP73</name>
    <name evidence="1" type="ORF">CTRI78_v007732</name>
</gene>
<dbReference type="GO" id="GO:1990810">
    <property type="term" value="P:microtubule anchoring at mitotic spindle pole body"/>
    <property type="evidence" value="ECO:0007669"/>
    <property type="project" value="TreeGrafter"/>
</dbReference>
<dbReference type="EMBL" id="RYZW01000085">
    <property type="protein sequence ID" value="TDZ49899.1"/>
    <property type="molecule type" value="Genomic_DNA"/>
</dbReference>
<dbReference type="PANTHER" id="PTHR16220">
    <property type="entry name" value="WD REPEAT PROTEIN 8-RELATED"/>
    <property type="match status" value="1"/>
</dbReference>
<keyword evidence="2" id="KW-1185">Reference proteome</keyword>
<dbReference type="AlphaFoldDB" id="A0A4R8R6E7"/>
<dbReference type="Proteomes" id="UP000295703">
    <property type="component" value="Unassembled WGS sequence"/>
</dbReference>
<name>A0A4R8R6E7_COLTR</name>
<dbReference type="InterPro" id="IPR052778">
    <property type="entry name" value="Centrosome-WD_assoc"/>
</dbReference>
<dbReference type="STRING" id="5466.A0A4R8R6E7"/>
<evidence type="ECO:0000313" key="1">
    <source>
        <dbReference type="EMBL" id="TDZ49899.1"/>
    </source>
</evidence>
<proteinExistence type="predicted"/>
<dbReference type="SUPFAM" id="SSF82171">
    <property type="entry name" value="DPP6 N-terminal domain-like"/>
    <property type="match status" value="1"/>
</dbReference>
<sequence length="430" mass="47071">MHFSRIFKSSPHCASSPDGSLIATLFTDSISIRSIETLETIHRIKLPAKLGPANALLWSPSSRRVLASYADQIHVYSALEPGYHAVVRNPASPNFRPTFVQFGTSDDEIIMFSSFGLKFSIFHLTTSKTIEINSPKFHQPASAPRGFAIRPSGHLALLTRLAGKDIVSIHHHATREVQRSWHPDTIDAQGLAWTPNGHWLVIWESAAQGHKILFYTPDGHLFRTWAGPSAFETDDKHVELGAGVKVCQISPDGARIAVCDHTRNVSVLDINATSTSMRLEHPTAIIPKDTLQVWQEQIGVAPSGFAHSFVKASQSVSAPGRAGGGGVETVDFAEQLPDSRVFGKPQLSWLDWTGETAILLLGDAKHHLMVSLADGEDPAAPWQDAQRNDLTMTTGKDDTQLEPAALDDFDEDLSGLDMSEVDDTFSFKKM</sequence>
<organism evidence="1 2">
    <name type="scientific">Colletotrichum trifolii</name>
    <dbReference type="NCBI Taxonomy" id="5466"/>
    <lineage>
        <taxon>Eukaryota</taxon>
        <taxon>Fungi</taxon>
        <taxon>Dikarya</taxon>
        <taxon>Ascomycota</taxon>
        <taxon>Pezizomycotina</taxon>
        <taxon>Sordariomycetes</taxon>
        <taxon>Hypocreomycetidae</taxon>
        <taxon>Glomerellales</taxon>
        <taxon>Glomerellaceae</taxon>
        <taxon>Colletotrichum</taxon>
        <taxon>Colletotrichum orbiculare species complex</taxon>
    </lineage>
</organism>
<accession>A0A4R8R6E7</accession>
<protein>
    <submittedName>
        <fullName evidence="1">WD repeat-containing protein WRAP73</fullName>
    </submittedName>
</protein>